<organism evidence="1 2">
    <name type="scientific">Pontivivens insulae</name>
    <dbReference type="NCBI Taxonomy" id="1639689"/>
    <lineage>
        <taxon>Bacteria</taxon>
        <taxon>Pseudomonadati</taxon>
        <taxon>Pseudomonadota</taxon>
        <taxon>Alphaproteobacteria</taxon>
        <taxon>Rhodobacterales</taxon>
        <taxon>Paracoccaceae</taxon>
        <taxon>Pontivivens</taxon>
    </lineage>
</organism>
<dbReference type="EMBL" id="OMKW01000001">
    <property type="protein sequence ID" value="SPF27786.1"/>
    <property type="molecule type" value="Genomic_DNA"/>
</dbReference>
<evidence type="ECO:0000313" key="1">
    <source>
        <dbReference type="EMBL" id="SPF27786.1"/>
    </source>
</evidence>
<reference evidence="1 2" key="1">
    <citation type="submission" date="2018-03" db="EMBL/GenBank/DDBJ databases">
        <authorList>
            <person name="Keele B.F."/>
        </authorList>
    </citation>
    <scope>NUCLEOTIDE SEQUENCE [LARGE SCALE GENOMIC DNA]</scope>
    <source>
        <strain evidence="1 2">CeCT 8812</strain>
    </source>
</reference>
<accession>A0A2R8A6G3</accession>
<proteinExistence type="predicted"/>
<protein>
    <submittedName>
        <fullName evidence="1">Uncharacterized protein</fullName>
    </submittedName>
</protein>
<evidence type="ECO:0000313" key="2">
    <source>
        <dbReference type="Proteomes" id="UP000244932"/>
    </source>
</evidence>
<sequence length="124" mass="13325">MSALQFRFHPIFAALFLGIASAPLALSLLENDNAVAAERQAHVELQTFQFKRVQAAMAVVESENRPGSAPRVAQIADPMAPGYRWLLTGDVPSAPSMLMMFEPDPVQVAFTGPIAPMGTTALTE</sequence>
<dbReference type="AlphaFoldDB" id="A0A2R8A6G3"/>
<dbReference type="Proteomes" id="UP000244932">
    <property type="component" value="Unassembled WGS sequence"/>
</dbReference>
<dbReference type="OrthoDB" id="9955714at2"/>
<keyword evidence="2" id="KW-1185">Reference proteome</keyword>
<gene>
    <name evidence="1" type="ORF">POI8812_00080</name>
</gene>
<dbReference type="RefSeq" id="WP_108780564.1">
    <property type="nucleotide sequence ID" value="NZ_OMKW01000001.1"/>
</dbReference>
<name>A0A2R8A6G3_9RHOB</name>